<dbReference type="OrthoDB" id="4297048at2759"/>
<evidence type="ECO:0000313" key="1">
    <source>
        <dbReference type="EMBL" id="KAG5939826.1"/>
    </source>
</evidence>
<organism evidence="1 2">
    <name type="scientific">Claviceps pazoutovae</name>
    <dbReference type="NCBI Taxonomy" id="1649127"/>
    <lineage>
        <taxon>Eukaryota</taxon>
        <taxon>Fungi</taxon>
        <taxon>Dikarya</taxon>
        <taxon>Ascomycota</taxon>
        <taxon>Pezizomycotina</taxon>
        <taxon>Sordariomycetes</taxon>
        <taxon>Hypocreomycetidae</taxon>
        <taxon>Hypocreales</taxon>
        <taxon>Clavicipitaceae</taxon>
        <taxon>Claviceps</taxon>
    </lineage>
</organism>
<sequence length="133" mass="14863">MCASQKGVLGFTWHNRAQTENCLPFGLRTAPFIFNLFAEALHCVVEAPSPPNVLLRHDLNDFIFVLPTEDIQRAPLIHDTWRAITDFLGLYRNDSMDAESTCADVLGTEVEVEVDTLNMQARLSSKKVAKANT</sequence>
<name>A0A9P7MEC7_9HYPO</name>
<comment type="caution">
    <text evidence="1">The sequence shown here is derived from an EMBL/GenBank/DDBJ whole genome shotgun (WGS) entry which is preliminary data.</text>
</comment>
<reference evidence="1 2" key="1">
    <citation type="journal article" date="2020" name="bioRxiv">
        <title>Whole genome comparisons of ergot fungi reveals the divergence and evolution of species within the genus Claviceps are the result of varying mechanisms driving genome evolution and host range expansion.</title>
        <authorList>
            <person name="Wyka S.A."/>
            <person name="Mondo S.J."/>
            <person name="Liu M."/>
            <person name="Dettman J."/>
            <person name="Nalam V."/>
            <person name="Broders K.D."/>
        </authorList>
    </citation>
    <scope>NUCLEOTIDE SEQUENCE [LARGE SCALE GENOMIC DNA]</scope>
    <source>
        <strain evidence="1 2">CCC 1485</strain>
    </source>
</reference>
<dbReference type="Proteomes" id="UP000706124">
    <property type="component" value="Unassembled WGS sequence"/>
</dbReference>
<evidence type="ECO:0000313" key="2">
    <source>
        <dbReference type="Proteomes" id="UP000706124"/>
    </source>
</evidence>
<gene>
    <name evidence="1" type="ORF">E4U60_000758</name>
</gene>
<accession>A0A9P7MEC7</accession>
<evidence type="ECO:0008006" key="3">
    <source>
        <dbReference type="Google" id="ProtNLM"/>
    </source>
</evidence>
<keyword evidence="2" id="KW-1185">Reference proteome</keyword>
<proteinExistence type="predicted"/>
<dbReference type="AlphaFoldDB" id="A0A9P7MEC7"/>
<protein>
    <recommendedName>
        <fullName evidence="3">Reverse transcriptase domain-containing protein</fullName>
    </recommendedName>
</protein>
<dbReference type="EMBL" id="SRPO01000125">
    <property type="protein sequence ID" value="KAG5939826.1"/>
    <property type="molecule type" value="Genomic_DNA"/>
</dbReference>